<dbReference type="EMBL" id="CP003345">
    <property type="protein sequence ID" value="AFM05872.1"/>
    <property type="molecule type" value="Genomic_DNA"/>
</dbReference>
<feature type="domain" description="NADP-dependent oxidoreductase" evidence="2">
    <location>
        <begin position="15"/>
        <end position="309"/>
    </location>
</feature>
<evidence type="ECO:0000259" key="2">
    <source>
        <dbReference type="Pfam" id="PF00248"/>
    </source>
</evidence>
<organism evidence="3 4">
    <name type="scientific">Bernardetia litoralis (strain ATCC 23117 / DSM 6794 / NBRC 15988 / NCIMB 1366 / Fx l1 / Sio-4)</name>
    <name type="common">Flexibacter litoralis</name>
    <dbReference type="NCBI Taxonomy" id="880071"/>
    <lineage>
        <taxon>Bacteria</taxon>
        <taxon>Pseudomonadati</taxon>
        <taxon>Bacteroidota</taxon>
        <taxon>Cytophagia</taxon>
        <taxon>Cytophagales</taxon>
        <taxon>Bernardetiaceae</taxon>
        <taxon>Bernardetia</taxon>
    </lineage>
</organism>
<dbReference type="InterPro" id="IPR036812">
    <property type="entry name" value="NAD(P)_OxRdtase_dom_sf"/>
</dbReference>
<dbReference type="Gene3D" id="3.20.20.100">
    <property type="entry name" value="NADP-dependent oxidoreductase domain"/>
    <property type="match status" value="1"/>
</dbReference>
<dbReference type="PATRIC" id="fig|880071.3.peg.3560"/>
<dbReference type="eggNOG" id="COG0667">
    <property type="taxonomic scope" value="Bacteria"/>
</dbReference>
<dbReference type="HOGENOM" id="CLU_023205_2_0_10"/>
<dbReference type="Proteomes" id="UP000006054">
    <property type="component" value="Chromosome"/>
</dbReference>
<evidence type="ECO:0000256" key="1">
    <source>
        <dbReference type="ARBA" id="ARBA00023002"/>
    </source>
</evidence>
<dbReference type="RefSeq" id="WP_014799297.1">
    <property type="nucleotide sequence ID" value="NC_018018.1"/>
</dbReference>
<dbReference type="FunFam" id="3.20.20.100:FF:000004">
    <property type="entry name" value="Oxidoreductase, aldo/keto reductase"/>
    <property type="match status" value="1"/>
</dbReference>
<dbReference type="AlphaFoldDB" id="I4API7"/>
<evidence type="ECO:0000313" key="3">
    <source>
        <dbReference type="EMBL" id="AFM05872.1"/>
    </source>
</evidence>
<dbReference type="KEGG" id="fli:Fleli_3553"/>
<dbReference type="GO" id="GO:0005829">
    <property type="term" value="C:cytosol"/>
    <property type="evidence" value="ECO:0007669"/>
    <property type="project" value="UniProtKB-ARBA"/>
</dbReference>
<dbReference type="STRING" id="880071.Fleli_3553"/>
<sequence>MNYKLFGKSGLRVSELCLGTMTFGEEWGNGADKETSKKMFETFANAGGNFLDTANRYTEGTSEKYVGEFIHSDRDYFVLATKYTLYDNKKDPNAAGNHRKNMMRSVEASLKRLNTDYIDLLWVHMWDGTTQEEEMMRGLDDLISSGKVHYIGISDTPAWVVSKANTLAHFRGWSEFVGLQVEWSLIERTVERDLIPMAKDFELAITPWSPLGSGILTGKYNDKMIEGSRLSSESVKYNEHNLNIAKKVVEVAQNLGVSAAQVALAWLKAKDSKVIPIIGSRKVRQLEDSLGCLNVELSADSLEQLDKVSEIDLGFPHKFLKSDNAQNLVFGDNKDKIIH</sequence>
<evidence type="ECO:0000313" key="4">
    <source>
        <dbReference type="Proteomes" id="UP000006054"/>
    </source>
</evidence>
<dbReference type="Pfam" id="PF00248">
    <property type="entry name" value="Aldo_ket_red"/>
    <property type="match status" value="1"/>
</dbReference>
<dbReference type="InterPro" id="IPR050523">
    <property type="entry name" value="AKR_Detox_Biosynth"/>
</dbReference>
<reference evidence="4" key="1">
    <citation type="submission" date="2012-06" db="EMBL/GenBank/DDBJ databases">
        <title>The complete genome of Flexibacter litoralis DSM 6794.</title>
        <authorList>
            <person name="Lucas S."/>
            <person name="Copeland A."/>
            <person name="Lapidus A."/>
            <person name="Glavina del Rio T."/>
            <person name="Dalin E."/>
            <person name="Tice H."/>
            <person name="Bruce D."/>
            <person name="Goodwin L."/>
            <person name="Pitluck S."/>
            <person name="Peters L."/>
            <person name="Ovchinnikova G."/>
            <person name="Lu M."/>
            <person name="Kyrpides N."/>
            <person name="Mavromatis K."/>
            <person name="Ivanova N."/>
            <person name="Brettin T."/>
            <person name="Detter J.C."/>
            <person name="Han C."/>
            <person name="Larimer F."/>
            <person name="Land M."/>
            <person name="Hauser L."/>
            <person name="Markowitz V."/>
            <person name="Cheng J.-F."/>
            <person name="Hugenholtz P."/>
            <person name="Woyke T."/>
            <person name="Wu D."/>
            <person name="Spring S."/>
            <person name="Lang E."/>
            <person name="Kopitz M."/>
            <person name="Brambilla E."/>
            <person name="Klenk H.-P."/>
            <person name="Eisen J.A."/>
        </authorList>
    </citation>
    <scope>NUCLEOTIDE SEQUENCE [LARGE SCALE GENOMIC DNA]</scope>
    <source>
        <strain evidence="4">ATCC 23117 / DSM 6794 / NBRC 15988 / NCIMB 1366 / Sio-4</strain>
    </source>
</reference>
<protein>
    <submittedName>
        <fullName evidence="3">Putative oxidoreductase, aryl-alcohol dehydrogenase like protein</fullName>
    </submittedName>
</protein>
<accession>I4API7</accession>
<dbReference type="GO" id="GO:0016491">
    <property type="term" value="F:oxidoreductase activity"/>
    <property type="evidence" value="ECO:0007669"/>
    <property type="project" value="UniProtKB-KW"/>
</dbReference>
<keyword evidence="1" id="KW-0560">Oxidoreductase</keyword>
<dbReference type="PANTHER" id="PTHR43364:SF4">
    <property type="entry name" value="NAD(P)-LINKED OXIDOREDUCTASE SUPERFAMILY PROTEIN"/>
    <property type="match status" value="1"/>
</dbReference>
<dbReference type="CDD" id="cd19080">
    <property type="entry name" value="AKR_AKR9A_9B"/>
    <property type="match status" value="1"/>
</dbReference>
<dbReference type="PANTHER" id="PTHR43364">
    <property type="entry name" value="NADH-SPECIFIC METHYLGLYOXAL REDUCTASE-RELATED"/>
    <property type="match status" value="1"/>
</dbReference>
<dbReference type="SUPFAM" id="SSF51430">
    <property type="entry name" value="NAD(P)-linked oxidoreductase"/>
    <property type="match status" value="1"/>
</dbReference>
<keyword evidence="4" id="KW-1185">Reference proteome</keyword>
<dbReference type="OrthoDB" id="9773828at2"/>
<proteinExistence type="predicted"/>
<dbReference type="InterPro" id="IPR023210">
    <property type="entry name" value="NADP_OxRdtase_dom"/>
</dbReference>
<gene>
    <name evidence="3" type="ordered locus">Fleli_3553</name>
</gene>
<name>I4API7_BERLS</name>